<reference evidence="3 4" key="1">
    <citation type="submission" date="2019-07" db="EMBL/GenBank/DDBJ databases">
        <title>Genomic Encyclopedia of Type Strains, Phase I: the one thousand microbial genomes (KMG-I) project.</title>
        <authorList>
            <person name="Kyrpides N."/>
        </authorList>
    </citation>
    <scope>NUCLEOTIDE SEQUENCE [LARGE SCALE GENOMIC DNA]</scope>
    <source>
        <strain evidence="3 4">DSM 16647</strain>
    </source>
</reference>
<dbReference type="PANTHER" id="PTHR46066">
    <property type="entry name" value="CHITINASE DOMAIN-CONTAINING PROTEIN 1 FAMILY MEMBER"/>
    <property type="match status" value="1"/>
</dbReference>
<dbReference type="InterPro" id="IPR029070">
    <property type="entry name" value="Chitinase_insertion_sf"/>
</dbReference>
<proteinExistence type="predicted"/>
<evidence type="ECO:0000259" key="2">
    <source>
        <dbReference type="PROSITE" id="PS51910"/>
    </source>
</evidence>
<dbReference type="Pfam" id="PF07833">
    <property type="entry name" value="Cu_amine_oxidN1"/>
    <property type="match status" value="1"/>
</dbReference>
<organism evidence="3 4">
    <name type="scientific">Thermosediminibacter litoriperuensis</name>
    <dbReference type="NCBI Taxonomy" id="291989"/>
    <lineage>
        <taxon>Bacteria</taxon>
        <taxon>Bacillati</taxon>
        <taxon>Bacillota</taxon>
        <taxon>Clostridia</taxon>
        <taxon>Thermosediminibacterales</taxon>
        <taxon>Thermosediminibacteraceae</taxon>
        <taxon>Thermosediminibacter</taxon>
    </lineage>
</organism>
<dbReference type="InterPro" id="IPR012854">
    <property type="entry name" value="Cu_amine_oxidase-like_N"/>
</dbReference>
<dbReference type="InterPro" id="IPR036582">
    <property type="entry name" value="Mao_N_sf"/>
</dbReference>
<dbReference type="PROSITE" id="PS51910">
    <property type="entry name" value="GH18_2"/>
    <property type="match status" value="1"/>
</dbReference>
<feature type="domain" description="GH18" evidence="2">
    <location>
        <begin position="149"/>
        <end position="469"/>
    </location>
</feature>
<dbReference type="RefSeq" id="WP_148867434.1">
    <property type="nucleotide sequence ID" value="NZ_VNHO01000018.1"/>
</dbReference>
<dbReference type="InterPro" id="IPR011583">
    <property type="entry name" value="Chitinase_II/V-like_cat"/>
</dbReference>
<dbReference type="GO" id="GO:0005975">
    <property type="term" value="P:carbohydrate metabolic process"/>
    <property type="evidence" value="ECO:0007669"/>
    <property type="project" value="InterPro"/>
</dbReference>
<name>A0A5S5AMN8_9FIRM</name>
<gene>
    <name evidence="3" type="ORF">LZ11_01709</name>
</gene>
<dbReference type="Gene3D" id="3.20.20.80">
    <property type="entry name" value="Glycosidases"/>
    <property type="match status" value="1"/>
</dbReference>
<dbReference type="SUPFAM" id="SSF51445">
    <property type="entry name" value="(Trans)glycosidases"/>
    <property type="match status" value="1"/>
</dbReference>
<keyword evidence="4" id="KW-1185">Reference proteome</keyword>
<dbReference type="Gene3D" id="3.10.50.10">
    <property type="match status" value="1"/>
</dbReference>
<dbReference type="SMART" id="SM00636">
    <property type="entry name" value="Glyco_18"/>
    <property type="match status" value="1"/>
</dbReference>
<sequence length="470" mass="53129">MLKRRFAVSVLLVAIMLTIITPLPASAAASIRVMLNGQDLKFDVTPVLKNNRVLVPFRLLSENLGAGVHWDGRTKTVTAHRGETRVVLRVGSSTAYVNEKPVKLDVPAMLIQGRTLVPLRFYSEAFGAAVHWDGKQNTVFIKTADKLSKYILGYYYSQSYDDFMNNVDKLSSIAAKWYTLDSNCNLTSRDNSRWIMKPEGYDSVLRTARERGVKVHALVFESDRARLQQALATAEKRSALVSQIIAEVEKENYDGVNIDFEYLRLEDKENYNEFIKQLYTTLKSKKKTLSLSLPAKTEKKDWWPGYDYETLGKYSDYVVLMAYDKNPASPGPQAGIDWVEEIVDYALARIPAGKIVLGIGYYGYAWSGSEKYTVLEAKNGMTYSKIWFLDELTQKHGLKLTIDSASLMAYGSFTDEKGKTYQIWMESRESVDAKSRLAIKKGLKGIAVWRLGYTTPSFWQAVNDSFIAAK</sequence>
<dbReference type="OrthoDB" id="9769314at2"/>
<evidence type="ECO:0000313" key="4">
    <source>
        <dbReference type="Proteomes" id="UP000322294"/>
    </source>
</evidence>
<keyword evidence="1" id="KW-0732">Signal</keyword>
<feature type="chain" id="PRO_5024360678" evidence="1">
    <location>
        <begin position="28"/>
        <end position="470"/>
    </location>
</feature>
<feature type="signal peptide" evidence="1">
    <location>
        <begin position="1"/>
        <end position="27"/>
    </location>
</feature>
<dbReference type="AlphaFoldDB" id="A0A5S5AMN8"/>
<dbReference type="GO" id="GO:0008061">
    <property type="term" value="F:chitin binding"/>
    <property type="evidence" value="ECO:0007669"/>
    <property type="project" value="InterPro"/>
</dbReference>
<comment type="caution">
    <text evidence="3">The sequence shown here is derived from an EMBL/GenBank/DDBJ whole genome shotgun (WGS) entry which is preliminary data.</text>
</comment>
<dbReference type="PANTHER" id="PTHR46066:SF2">
    <property type="entry name" value="CHITINASE DOMAIN-CONTAINING PROTEIN 1"/>
    <property type="match status" value="1"/>
</dbReference>
<dbReference type="InterPro" id="IPR017853">
    <property type="entry name" value="GH"/>
</dbReference>
<accession>A0A5S5AMN8</accession>
<dbReference type="Pfam" id="PF00704">
    <property type="entry name" value="Glyco_hydro_18"/>
    <property type="match status" value="1"/>
</dbReference>
<dbReference type="SUPFAM" id="SSF55383">
    <property type="entry name" value="Copper amine oxidase, domain N"/>
    <property type="match status" value="1"/>
</dbReference>
<dbReference type="Proteomes" id="UP000322294">
    <property type="component" value="Unassembled WGS sequence"/>
</dbReference>
<dbReference type="InterPro" id="IPR001223">
    <property type="entry name" value="Glyco_hydro18_cat"/>
</dbReference>
<evidence type="ECO:0000256" key="1">
    <source>
        <dbReference type="SAM" id="SignalP"/>
    </source>
</evidence>
<protein>
    <submittedName>
        <fullName evidence="3">Spore germination protein YaaH</fullName>
    </submittedName>
</protein>
<dbReference type="EMBL" id="VNHO01000018">
    <property type="protein sequence ID" value="TYP52442.1"/>
    <property type="molecule type" value="Genomic_DNA"/>
</dbReference>
<dbReference type="Gene3D" id="3.30.457.10">
    <property type="entry name" value="Copper amine oxidase-like, N-terminal domain"/>
    <property type="match status" value="1"/>
</dbReference>
<evidence type="ECO:0000313" key="3">
    <source>
        <dbReference type="EMBL" id="TYP52442.1"/>
    </source>
</evidence>